<sequence>MSGWNDPVLPNARVDNKPGTEKPFMKHSRVVLGTVPQRNHSVAPNR</sequence>
<gene>
    <name evidence="2" type="ORF">EVC00_053</name>
</gene>
<dbReference type="Proteomes" id="UP000642258">
    <property type="component" value="Segment"/>
</dbReference>
<reference evidence="2 3" key="1">
    <citation type="submission" date="2020-01" db="EMBL/GenBank/DDBJ databases">
        <title>Patterns of diversity and host range of bacteriophage communities associated with bean-nodulatin bacteria.</title>
        <authorList>
            <person name="Vann Cauwenberghe J."/>
            <person name="Santamaria R.I."/>
            <person name="Bustos P."/>
            <person name="Juarez S."/>
            <person name="Gonzalez V."/>
        </authorList>
    </citation>
    <scope>NUCLEOTIDE SEQUENCE [LARGE SCALE GENOMIC DNA]</scope>
</reference>
<evidence type="ECO:0000313" key="2">
    <source>
        <dbReference type="EMBL" id="QIG73159.1"/>
    </source>
</evidence>
<accession>A0A7S5RI09</accession>
<feature type="compositionally biased region" description="Basic and acidic residues" evidence="1">
    <location>
        <begin position="14"/>
        <end position="24"/>
    </location>
</feature>
<protein>
    <submittedName>
        <fullName evidence="2">Uncharacterized protein</fullName>
    </submittedName>
</protein>
<keyword evidence="3" id="KW-1185">Reference proteome</keyword>
<evidence type="ECO:0000313" key="3">
    <source>
        <dbReference type="Proteomes" id="UP000642258"/>
    </source>
</evidence>
<proteinExistence type="predicted"/>
<organism evidence="2 3">
    <name type="scientific">Rhizobium phage RHph_N37</name>
    <dbReference type="NCBI Taxonomy" id="2509749"/>
    <lineage>
        <taxon>Viruses</taxon>
        <taxon>Duplodnaviria</taxon>
        <taxon>Heunggongvirae</taxon>
        <taxon>Uroviricota</taxon>
        <taxon>Caudoviricetes</taxon>
        <taxon>Autographivirales</taxon>
        <taxon>Dunnvirinae</taxon>
        <taxon>Cuernavacavirus</taxon>
        <taxon>Cuernavacavirus RHphN37</taxon>
    </lineage>
</organism>
<evidence type="ECO:0000256" key="1">
    <source>
        <dbReference type="SAM" id="MobiDB-lite"/>
    </source>
</evidence>
<name>A0A7S5RI09_9CAUD</name>
<dbReference type="EMBL" id="MN988528">
    <property type="protein sequence ID" value="QIG73159.1"/>
    <property type="molecule type" value="Genomic_DNA"/>
</dbReference>
<feature type="region of interest" description="Disordered" evidence="1">
    <location>
        <begin position="1"/>
        <end position="24"/>
    </location>
</feature>